<keyword evidence="3" id="KW-1185">Reference proteome</keyword>
<organism evidence="2 3">
    <name type="scientific">Streptomyces vinaceus</name>
    <dbReference type="NCBI Taxonomy" id="1960"/>
    <lineage>
        <taxon>Bacteria</taxon>
        <taxon>Bacillati</taxon>
        <taxon>Actinomycetota</taxon>
        <taxon>Actinomycetes</taxon>
        <taxon>Kitasatosporales</taxon>
        <taxon>Streptomycetaceae</taxon>
        <taxon>Streptomyces</taxon>
    </lineage>
</organism>
<accession>A0A5J6JFA6</accession>
<dbReference type="AlphaFoldDB" id="A0A5J6JFA6"/>
<gene>
    <name evidence="2" type="ORF">CP980_32830</name>
</gene>
<feature type="compositionally biased region" description="Basic and acidic residues" evidence="1">
    <location>
        <begin position="1"/>
        <end position="11"/>
    </location>
</feature>
<dbReference type="Proteomes" id="UP000325563">
    <property type="component" value="Chromosome"/>
</dbReference>
<feature type="compositionally biased region" description="Pro residues" evidence="1">
    <location>
        <begin position="15"/>
        <end position="24"/>
    </location>
</feature>
<dbReference type="KEGG" id="svn:CP980_32830"/>
<evidence type="ECO:0000313" key="2">
    <source>
        <dbReference type="EMBL" id="QEV49225.1"/>
    </source>
</evidence>
<evidence type="ECO:0000313" key="3">
    <source>
        <dbReference type="Proteomes" id="UP000325563"/>
    </source>
</evidence>
<dbReference type="EMBL" id="CP023692">
    <property type="protein sequence ID" value="QEV49225.1"/>
    <property type="molecule type" value="Genomic_DNA"/>
</dbReference>
<feature type="region of interest" description="Disordered" evidence="1">
    <location>
        <begin position="1"/>
        <end position="79"/>
    </location>
</feature>
<evidence type="ECO:0000256" key="1">
    <source>
        <dbReference type="SAM" id="MobiDB-lite"/>
    </source>
</evidence>
<name>A0A5J6JFA6_STRVI</name>
<feature type="compositionally biased region" description="Basic and acidic residues" evidence="1">
    <location>
        <begin position="46"/>
        <end position="70"/>
    </location>
</feature>
<feature type="compositionally biased region" description="Pro residues" evidence="1">
    <location>
        <begin position="34"/>
        <end position="43"/>
    </location>
</feature>
<reference evidence="2 3" key="1">
    <citation type="submission" date="2017-09" db="EMBL/GenBank/DDBJ databases">
        <authorList>
            <person name="Lee N."/>
            <person name="Cho B.-K."/>
        </authorList>
    </citation>
    <scope>NUCLEOTIDE SEQUENCE [LARGE SCALE GENOMIC DNA]</scope>
    <source>
        <strain evidence="2 3">ATCC 27476</strain>
    </source>
</reference>
<sequence length="79" mass="8414">MGHMTDERETHAPGAPEPELPPRVPESGNALTPDLPPLDPPAPDLRAVREPEGGKGDEDESRTGHDHPTEDPAPQEPTA</sequence>
<proteinExistence type="predicted"/>
<protein>
    <submittedName>
        <fullName evidence="2">Uncharacterized protein</fullName>
    </submittedName>
</protein>